<feature type="binding site" evidence="6">
    <location>
        <position position="137"/>
    </location>
    <ligand>
        <name>orotate</name>
        <dbReference type="ChEBI" id="CHEBI:30839"/>
    </ligand>
</feature>
<evidence type="ECO:0000256" key="4">
    <source>
        <dbReference type="ARBA" id="ARBA00022679"/>
    </source>
</evidence>
<dbReference type="GO" id="GO:0044205">
    <property type="term" value="P:'de novo' UMP biosynthetic process"/>
    <property type="evidence" value="ECO:0007669"/>
    <property type="project" value="UniProtKB-UniRule"/>
</dbReference>
<comment type="caution">
    <text evidence="6">Lacks conserved residue(s) required for the propagation of feature annotation.</text>
</comment>
<feature type="binding site" description="in other chain" evidence="6">
    <location>
        <begin position="133"/>
        <end position="141"/>
    </location>
    <ligand>
        <name>5-phospho-alpha-D-ribose 1-diphosphate</name>
        <dbReference type="ChEBI" id="CHEBI:58017"/>
        <note>ligand shared between dimeric partners</note>
    </ligand>
</feature>
<dbReference type="AlphaFoldDB" id="A0A8J7M8I3"/>
<comment type="cofactor">
    <cofactor evidence="6">
        <name>Mg(2+)</name>
        <dbReference type="ChEBI" id="CHEBI:18420"/>
    </cofactor>
</comment>
<dbReference type="Pfam" id="PF00156">
    <property type="entry name" value="Pribosyltran"/>
    <property type="match status" value="1"/>
</dbReference>
<reference evidence="8" key="1">
    <citation type="submission" date="2020-12" db="EMBL/GenBank/DDBJ databases">
        <title>Bacterial taxonomy.</title>
        <authorList>
            <person name="Pan X."/>
        </authorList>
    </citation>
    <scope>NUCLEOTIDE SEQUENCE</scope>
    <source>
        <strain evidence="8">M0105</strain>
    </source>
</reference>
<dbReference type="Proteomes" id="UP000655420">
    <property type="component" value="Unassembled WGS sequence"/>
</dbReference>
<comment type="pathway">
    <text evidence="1 6">Pyrimidine metabolism; UMP biosynthesis via de novo pathway; UMP from orotate: step 1/2.</text>
</comment>
<dbReference type="RefSeq" id="WP_200611494.1">
    <property type="nucleotide sequence ID" value="NZ_JAEHHL010000009.1"/>
</dbReference>
<dbReference type="Gene3D" id="3.40.50.2020">
    <property type="match status" value="1"/>
</dbReference>
<keyword evidence="9" id="KW-1185">Reference proteome</keyword>
<name>A0A8J7M8I3_9RHOB</name>
<dbReference type="PANTHER" id="PTHR19278">
    <property type="entry name" value="OROTATE PHOSPHORIBOSYLTRANSFERASE"/>
    <property type="match status" value="1"/>
</dbReference>
<keyword evidence="6" id="KW-0460">Magnesium</keyword>
<dbReference type="SUPFAM" id="SSF53271">
    <property type="entry name" value="PRTase-like"/>
    <property type="match status" value="1"/>
</dbReference>
<comment type="function">
    <text evidence="6">Catalyzes the transfer of a ribosyl phosphate group from 5-phosphoribose 1-diphosphate to orotate, leading to the formation of orotidine monophosphate (OMP).</text>
</comment>
<feature type="binding site" description="in other chain" evidence="6">
    <location>
        <position position="108"/>
    </location>
    <ligand>
        <name>5-phospho-alpha-D-ribose 1-diphosphate</name>
        <dbReference type="ChEBI" id="CHEBI:58017"/>
        <note>ligand shared between dimeric partners</note>
    </ligand>
</feature>
<comment type="catalytic activity">
    <reaction evidence="6">
        <text>orotidine 5'-phosphate + diphosphate = orotate + 5-phospho-alpha-D-ribose 1-diphosphate</text>
        <dbReference type="Rhea" id="RHEA:10380"/>
        <dbReference type="ChEBI" id="CHEBI:30839"/>
        <dbReference type="ChEBI" id="CHEBI:33019"/>
        <dbReference type="ChEBI" id="CHEBI:57538"/>
        <dbReference type="ChEBI" id="CHEBI:58017"/>
        <dbReference type="EC" id="2.4.2.10"/>
    </reaction>
</comment>
<comment type="caution">
    <text evidence="8">The sequence shown here is derived from an EMBL/GenBank/DDBJ whole genome shotgun (WGS) entry which is preliminary data.</text>
</comment>
<dbReference type="UniPathway" id="UPA00070">
    <property type="reaction ID" value="UER00119"/>
</dbReference>
<evidence type="ECO:0000256" key="6">
    <source>
        <dbReference type="HAMAP-Rule" id="MF_01208"/>
    </source>
</evidence>
<evidence type="ECO:0000256" key="1">
    <source>
        <dbReference type="ARBA" id="ARBA00004889"/>
    </source>
</evidence>
<dbReference type="InterPro" id="IPR000836">
    <property type="entry name" value="PRTase_dom"/>
</dbReference>
<evidence type="ECO:0000313" key="9">
    <source>
        <dbReference type="Proteomes" id="UP000655420"/>
    </source>
</evidence>
<dbReference type="PANTHER" id="PTHR19278:SF9">
    <property type="entry name" value="URIDINE 5'-MONOPHOSPHATE SYNTHASE"/>
    <property type="match status" value="1"/>
</dbReference>
<feature type="binding site" evidence="6">
    <location>
        <position position="111"/>
    </location>
    <ligand>
        <name>5-phospho-alpha-D-ribose 1-diphosphate</name>
        <dbReference type="ChEBI" id="CHEBI:58017"/>
        <note>ligand shared between dimeric partners</note>
    </ligand>
</feature>
<dbReference type="GO" id="GO:0000287">
    <property type="term" value="F:magnesium ion binding"/>
    <property type="evidence" value="ECO:0007669"/>
    <property type="project" value="UniProtKB-UniRule"/>
</dbReference>
<dbReference type="EMBL" id="JAEHHL010000009">
    <property type="protein sequence ID" value="MBK0400549.1"/>
    <property type="molecule type" value="Genomic_DNA"/>
</dbReference>
<feature type="binding site" evidence="6">
    <location>
        <position position="107"/>
    </location>
    <ligand>
        <name>5-phospho-alpha-D-ribose 1-diphosphate</name>
        <dbReference type="ChEBI" id="CHEBI:58017"/>
        <note>ligand shared between dimeric partners</note>
    </ligand>
</feature>
<gene>
    <name evidence="6" type="primary">pyrE</name>
    <name evidence="8" type="ORF">H0I76_15220</name>
</gene>
<keyword evidence="4 6" id="KW-0808">Transferase</keyword>
<evidence type="ECO:0000256" key="3">
    <source>
        <dbReference type="ARBA" id="ARBA00022676"/>
    </source>
</evidence>
<organism evidence="8 9">
    <name type="scientific">Thermohalobaculum xanthum</name>
    <dbReference type="NCBI Taxonomy" id="2753746"/>
    <lineage>
        <taxon>Bacteria</taxon>
        <taxon>Pseudomonadati</taxon>
        <taxon>Pseudomonadota</taxon>
        <taxon>Alphaproteobacteria</taxon>
        <taxon>Rhodobacterales</taxon>
        <taxon>Paracoccaceae</taxon>
        <taxon>Thermohalobaculum</taxon>
    </lineage>
</organism>
<dbReference type="GO" id="GO:0004588">
    <property type="term" value="F:orotate phosphoribosyltransferase activity"/>
    <property type="evidence" value="ECO:0007669"/>
    <property type="project" value="UniProtKB-UniRule"/>
</dbReference>
<dbReference type="EC" id="2.4.2.10" evidence="2 6"/>
<evidence type="ECO:0000256" key="2">
    <source>
        <dbReference type="ARBA" id="ARBA00011971"/>
    </source>
</evidence>
<accession>A0A8J7M8I3</accession>
<keyword evidence="3 6" id="KW-0328">Glycosyltransferase</keyword>
<dbReference type="InterPro" id="IPR023031">
    <property type="entry name" value="OPRT"/>
</dbReference>
<evidence type="ECO:0000259" key="7">
    <source>
        <dbReference type="Pfam" id="PF00156"/>
    </source>
</evidence>
<evidence type="ECO:0000256" key="5">
    <source>
        <dbReference type="ARBA" id="ARBA00022975"/>
    </source>
</evidence>
<dbReference type="HAMAP" id="MF_01208">
    <property type="entry name" value="PyrE"/>
    <property type="match status" value="1"/>
</dbReference>
<dbReference type="GO" id="GO:0019856">
    <property type="term" value="P:pyrimidine nucleobase biosynthetic process"/>
    <property type="evidence" value="ECO:0007669"/>
    <property type="project" value="TreeGrafter"/>
</dbReference>
<protein>
    <recommendedName>
        <fullName evidence="2 6">Orotate phosphoribosyltransferase</fullName>
        <shortName evidence="6">OPRT</shortName>
        <shortName evidence="6">OPRTase</shortName>
        <ecNumber evidence="2 6">2.4.2.10</ecNumber>
    </recommendedName>
</protein>
<dbReference type="NCBIfam" id="NF001729">
    <property type="entry name" value="PRK00455.1-3"/>
    <property type="match status" value="1"/>
</dbReference>
<proteinExistence type="inferred from homology"/>
<feature type="domain" description="Phosphoribosyltransferase" evidence="7">
    <location>
        <begin position="75"/>
        <end position="164"/>
    </location>
</feature>
<dbReference type="CDD" id="cd06223">
    <property type="entry name" value="PRTases_typeI"/>
    <property type="match status" value="1"/>
</dbReference>
<dbReference type="InterPro" id="IPR029057">
    <property type="entry name" value="PRTase-like"/>
</dbReference>
<evidence type="ECO:0000313" key="8">
    <source>
        <dbReference type="EMBL" id="MBK0400549.1"/>
    </source>
</evidence>
<comment type="similarity">
    <text evidence="6">Belongs to the purine/pyrimidine phosphoribosyltransferase family. PyrE subfamily.</text>
</comment>
<keyword evidence="5 6" id="KW-0665">Pyrimidine biosynthesis</keyword>
<comment type="subunit">
    <text evidence="6">Homodimer.</text>
</comment>
<sequence>MIPTAMPDRSVMAREVARMLLEIGAVHFRANPPYMLTSGLASPVYIDCRKLISFPRIRAAAMDFACSTLMREAGYERFDAVAGGETAGIPFAAWIAERLGLPMLYVRKKPKGFGRDAQIEGQLSEGARVLLVEDLTTDGGSKVKFVEAIRKAGGECAHTIVVFYYDIFPEVPQRLADQGIGLHYLATWRDVLAEARAGDYFDTATMDQVEAFLDRPLEWSAANGGKGETSI</sequence>